<dbReference type="EMBL" id="GL945430">
    <property type="protein sequence ID" value="EGO28847.1"/>
    <property type="molecule type" value="Genomic_DNA"/>
</dbReference>
<dbReference type="GeneID" id="18814445"/>
<reference evidence="1" key="1">
    <citation type="submission" date="2011-04" db="EMBL/GenBank/DDBJ databases">
        <title>Evolution of plant cell wall degrading machinery underlies the functional diversity of forest fungi.</title>
        <authorList>
            <consortium name="US DOE Joint Genome Institute (JGI-PGF)"/>
            <person name="Eastwood D.C."/>
            <person name="Floudas D."/>
            <person name="Binder M."/>
            <person name="Majcherczyk A."/>
            <person name="Schneider P."/>
            <person name="Aerts A."/>
            <person name="Asiegbu F.O."/>
            <person name="Baker S.E."/>
            <person name="Barry K."/>
            <person name="Bendiksby M."/>
            <person name="Blumentritt M."/>
            <person name="Coutinho P.M."/>
            <person name="Cullen D."/>
            <person name="Cullen D."/>
            <person name="Gathman A."/>
            <person name="Goodell B."/>
            <person name="Henrissat B."/>
            <person name="Ihrmark K."/>
            <person name="Kauserud H."/>
            <person name="Kohler A."/>
            <person name="LaButti K."/>
            <person name="Lapidus A."/>
            <person name="Lavin J.L."/>
            <person name="Lee Y.-H."/>
            <person name="Lindquist E."/>
            <person name="Lilly W."/>
            <person name="Lucas S."/>
            <person name="Morin E."/>
            <person name="Murat C."/>
            <person name="Oguiza J.A."/>
            <person name="Park J."/>
            <person name="Pisabarro A.G."/>
            <person name="Riley R."/>
            <person name="Rosling A."/>
            <person name="Salamov A."/>
            <person name="Schmidt O."/>
            <person name="Schmutz J."/>
            <person name="Skrede I."/>
            <person name="Stenlid J."/>
            <person name="Wiebenga A."/>
            <person name="Xie X."/>
            <person name="Kues U."/>
            <person name="Hibbett D.S."/>
            <person name="Hoffmeister D."/>
            <person name="Hogberg N."/>
            <person name="Martin F."/>
            <person name="Grigoriev I.V."/>
            <person name="Watkinson S.C."/>
        </authorList>
    </citation>
    <scope>NUCLEOTIDE SEQUENCE</scope>
    <source>
        <strain evidence="1">S7.9</strain>
    </source>
</reference>
<dbReference type="HOGENOM" id="CLU_2307780_0_0_1"/>
<protein>
    <submittedName>
        <fullName evidence="1">Uncharacterized protein</fullName>
    </submittedName>
</protein>
<evidence type="ECO:0000313" key="1">
    <source>
        <dbReference type="EMBL" id="EGO28847.1"/>
    </source>
</evidence>
<accession>F8NKX8</accession>
<dbReference type="RefSeq" id="XP_007315046.1">
    <property type="nucleotide sequence ID" value="XM_007314984.1"/>
</dbReference>
<dbReference type="Proteomes" id="UP000008064">
    <property type="component" value="Unassembled WGS sequence"/>
</dbReference>
<dbReference type="KEGG" id="sla:SERLADRAFT_434737"/>
<organism>
    <name type="scientific">Serpula lacrymans var. lacrymans (strain S7.9)</name>
    <name type="common">Dry rot fungus</name>
    <dbReference type="NCBI Taxonomy" id="578457"/>
    <lineage>
        <taxon>Eukaryota</taxon>
        <taxon>Fungi</taxon>
        <taxon>Dikarya</taxon>
        <taxon>Basidiomycota</taxon>
        <taxon>Agaricomycotina</taxon>
        <taxon>Agaricomycetes</taxon>
        <taxon>Agaricomycetidae</taxon>
        <taxon>Boletales</taxon>
        <taxon>Coniophorineae</taxon>
        <taxon>Serpulaceae</taxon>
        <taxon>Serpula</taxon>
    </lineage>
</organism>
<proteinExistence type="predicted"/>
<sequence length="100" mass="11004">MANWIIPSLELGVPAMTTVQIEAAALSVTFLSKWRVRHPDRTLSPPPTAAAGLANLFDCEHRSYASRSISFKLQTAPVKRSGDHTLHKVAFDVNPPSRPR</sequence>
<gene>
    <name evidence="1" type="ORF">SERLADRAFT_434737</name>
</gene>
<dbReference type="AlphaFoldDB" id="F8NKX8"/>
<name>F8NKX8_SERL9</name>